<dbReference type="SUPFAM" id="SSF55347">
    <property type="entry name" value="Glyceraldehyde-3-phosphate dehydrogenase-like, C-terminal domain"/>
    <property type="match status" value="1"/>
</dbReference>
<dbReference type="InterPro" id="IPR000683">
    <property type="entry name" value="Gfo/Idh/MocA-like_OxRdtase_N"/>
</dbReference>
<evidence type="ECO:0000259" key="1">
    <source>
        <dbReference type="Pfam" id="PF01408"/>
    </source>
</evidence>
<name>A0A1H9I7J9_9BACT</name>
<protein>
    <submittedName>
        <fullName evidence="3">Predicted dehydrogenase</fullName>
    </submittedName>
</protein>
<dbReference type="AlphaFoldDB" id="A0A1H9I7J9"/>
<dbReference type="PANTHER" id="PTHR43818:SF5">
    <property type="entry name" value="OXIDOREDUCTASE FAMILY PROTEIN"/>
    <property type="match status" value="1"/>
</dbReference>
<feature type="domain" description="Gfo/Idh/MocA-like oxidoreductase N-terminal" evidence="1">
    <location>
        <begin position="28"/>
        <end position="148"/>
    </location>
</feature>
<accession>A0A1H9I7J9</accession>
<dbReference type="InterPro" id="IPR050463">
    <property type="entry name" value="Gfo/Idh/MocA_oxidrdct_glycsds"/>
</dbReference>
<reference evidence="4" key="1">
    <citation type="submission" date="2016-10" db="EMBL/GenBank/DDBJ databases">
        <authorList>
            <person name="Varghese N."/>
            <person name="Submissions S."/>
        </authorList>
    </citation>
    <scope>NUCLEOTIDE SEQUENCE [LARGE SCALE GENOMIC DNA]</scope>
    <source>
        <strain evidence="4">DSM 24740</strain>
    </source>
</reference>
<dbReference type="OrthoDB" id="726883at2"/>
<gene>
    <name evidence="3" type="ORF">SAMN05444359_11474</name>
</gene>
<dbReference type="PANTHER" id="PTHR43818">
    <property type="entry name" value="BCDNA.GH03377"/>
    <property type="match status" value="1"/>
</dbReference>
<evidence type="ECO:0000313" key="4">
    <source>
        <dbReference type="Proteomes" id="UP000199021"/>
    </source>
</evidence>
<dbReference type="Gene3D" id="3.40.50.720">
    <property type="entry name" value="NAD(P)-binding Rossmann-like Domain"/>
    <property type="match status" value="1"/>
</dbReference>
<dbReference type="Pfam" id="PF22725">
    <property type="entry name" value="GFO_IDH_MocA_C3"/>
    <property type="match status" value="1"/>
</dbReference>
<dbReference type="InParanoid" id="A0A1H9I7J9"/>
<sequence>MQRRQFLATAQALLFPGLPLHLRPRQKKVALIGAGWYGKMDLLRLLQVADVEVVGLCDPDQQQLDLALAMLQSRHPKQRPRLYQKHEELLAREQPGLVLIESPDHWHALHAIDCLKAGCHLYLQKPVSRDIREGEAILAAARQHPDQVIQVALQRRSTPHLIDMKERYIDRGLLGEVHHVEMSCYYPMRDKAVRQPTSVPEGFDYDRWSGPAPLLPYKGRPHRRWRAFEEYGNGIVGDMCVHYYDAVRWLLGLGWPARVSSQGGVYVQTEADATTTDTQTAVFEYPERKLNCHWTHRSWGRAPDKEWPWSFTLYGEKGVLIADTKKYEWRPLKGAPVRVDVSYEREQFPEDVTEEGIELHVAPATRAHLRNWLEAIEQGTSPVASLQEGHISTASCILANLACSLERPLSYDPERKVIAGDEEATALLARVYRAGWERP</sequence>
<dbReference type="EMBL" id="FOFB01000014">
    <property type="protein sequence ID" value="SEQ70549.1"/>
    <property type="molecule type" value="Genomic_DNA"/>
</dbReference>
<proteinExistence type="predicted"/>
<dbReference type="Pfam" id="PF01408">
    <property type="entry name" value="GFO_IDH_MocA"/>
    <property type="match status" value="1"/>
</dbReference>
<evidence type="ECO:0000313" key="3">
    <source>
        <dbReference type="EMBL" id="SEQ70549.1"/>
    </source>
</evidence>
<dbReference type="STRING" id="478744.SAMN05444359_11474"/>
<organism evidence="3 4">
    <name type="scientific">Neolewinella agarilytica</name>
    <dbReference type="NCBI Taxonomy" id="478744"/>
    <lineage>
        <taxon>Bacteria</taxon>
        <taxon>Pseudomonadati</taxon>
        <taxon>Bacteroidota</taxon>
        <taxon>Saprospiria</taxon>
        <taxon>Saprospirales</taxon>
        <taxon>Lewinellaceae</taxon>
        <taxon>Neolewinella</taxon>
    </lineage>
</organism>
<dbReference type="Gene3D" id="3.30.360.10">
    <property type="entry name" value="Dihydrodipicolinate Reductase, domain 2"/>
    <property type="match status" value="1"/>
</dbReference>
<dbReference type="SUPFAM" id="SSF51735">
    <property type="entry name" value="NAD(P)-binding Rossmann-fold domains"/>
    <property type="match status" value="1"/>
</dbReference>
<dbReference type="InterPro" id="IPR055170">
    <property type="entry name" value="GFO_IDH_MocA-like_dom"/>
</dbReference>
<dbReference type="InterPro" id="IPR036291">
    <property type="entry name" value="NAD(P)-bd_dom_sf"/>
</dbReference>
<dbReference type="RefSeq" id="WP_090169356.1">
    <property type="nucleotide sequence ID" value="NZ_FOFB01000014.1"/>
</dbReference>
<dbReference type="GO" id="GO:0000166">
    <property type="term" value="F:nucleotide binding"/>
    <property type="evidence" value="ECO:0007669"/>
    <property type="project" value="InterPro"/>
</dbReference>
<evidence type="ECO:0000259" key="2">
    <source>
        <dbReference type="Pfam" id="PF22725"/>
    </source>
</evidence>
<feature type="domain" description="GFO/IDH/MocA-like oxidoreductase" evidence="2">
    <location>
        <begin position="168"/>
        <end position="320"/>
    </location>
</feature>
<keyword evidence="4" id="KW-1185">Reference proteome</keyword>
<dbReference type="Proteomes" id="UP000199021">
    <property type="component" value="Unassembled WGS sequence"/>
</dbReference>